<dbReference type="PANTHER" id="PTHR33710">
    <property type="entry name" value="BNAC02G09200D PROTEIN"/>
    <property type="match status" value="1"/>
</dbReference>
<dbReference type="PANTHER" id="PTHR33710:SF77">
    <property type="entry name" value="DNASE I-LIKE SUPERFAMILY PROTEIN"/>
    <property type="match status" value="1"/>
</dbReference>
<accession>A0AAE0A770</accession>
<evidence type="ECO:0000313" key="1">
    <source>
        <dbReference type="EMBL" id="KAK3204578.1"/>
    </source>
</evidence>
<dbReference type="InterPro" id="IPR036691">
    <property type="entry name" value="Endo/exonu/phosph_ase_sf"/>
</dbReference>
<organism evidence="1 2">
    <name type="scientific">Dipteronia sinensis</name>
    <dbReference type="NCBI Taxonomy" id="43782"/>
    <lineage>
        <taxon>Eukaryota</taxon>
        <taxon>Viridiplantae</taxon>
        <taxon>Streptophyta</taxon>
        <taxon>Embryophyta</taxon>
        <taxon>Tracheophyta</taxon>
        <taxon>Spermatophyta</taxon>
        <taxon>Magnoliopsida</taxon>
        <taxon>eudicotyledons</taxon>
        <taxon>Gunneridae</taxon>
        <taxon>Pentapetalae</taxon>
        <taxon>rosids</taxon>
        <taxon>malvids</taxon>
        <taxon>Sapindales</taxon>
        <taxon>Sapindaceae</taxon>
        <taxon>Hippocastanoideae</taxon>
        <taxon>Acereae</taxon>
        <taxon>Dipteronia</taxon>
    </lineage>
</organism>
<dbReference type="Gene3D" id="3.60.10.10">
    <property type="entry name" value="Endonuclease/exonuclease/phosphatase"/>
    <property type="match status" value="1"/>
</dbReference>
<proteinExistence type="predicted"/>
<evidence type="ECO:0008006" key="3">
    <source>
        <dbReference type="Google" id="ProtNLM"/>
    </source>
</evidence>
<dbReference type="AlphaFoldDB" id="A0AAE0A770"/>
<comment type="caution">
    <text evidence="1">The sequence shown here is derived from an EMBL/GenBank/DDBJ whole genome shotgun (WGS) entry which is preliminary data.</text>
</comment>
<dbReference type="Proteomes" id="UP001281410">
    <property type="component" value="Unassembled WGS sequence"/>
</dbReference>
<evidence type="ECO:0000313" key="2">
    <source>
        <dbReference type="Proteomes" id="UP001281410"/>
    </source>
</evidence>
<dbReference type="SUPFAM" id="SSF56219">
    <property type="entry name" value="DNase I-like"/>
    <property type="match status" value="1"/>
</dbReference>
<name>A0AAE0A770_9ROSI</name>
<dbReference type="EMBL" id="JANJYJ010000006">
    <property type="protein sequence ID" value="KAK3204578.1"/>
    <property type="molecule type" value="Genomic_DNA"/>
</dbReference>
<reference evidence="1" key="1">
    <citation type="journal article" date="2023" name="Plant J.">
        <title>Genome sequences and population genomics provide insights into the demographic history, inbreeding, and mutation load of two 'living fossil' tree species of Dipteronia.</title>
        <authorList>
            <person name="Feng Y."/>
            <person name="Comes H.P."/>
            <person name="Chen J."/>
            <person name="Zhu S."/>
            <person name="Lu R."/>
            <person name="Zhang X."/>
            <person name="Li P."/>
            <person name="Qiu J."/>
            <person name="Olsen K.M."/>
            <person name="Qiu Y."/>
        </authorList>
    </citation>
    <scope>NUCLEOTIDE SEQUENCE</scope>
    <source>
        <strain evidence="1">NBL</strain>
    </source>
</reference>
<gene>
    <name evidence="1" type="ORF">Dsin_018624</name>
</gene>
<keyword evidence="2" id="KW-1185">Reference proteome</keyword>
<sequence>MRNCVDDLLIFCWFGLSDRPSKAPVIRSVVWSPSAPGWIKVNTDGAGLGSPGVGGYGGVFGLVDLLLRPVSRSPLLRSIRSDQVTWRVRQAWQRCIHQISHMEFQVSHLFREEEFNDCLQSSELVDLRFSGFLHTWCNKRSNGCISKKLDRVLVNNDWLAKFQNSEVIFLPPSISDHCPSVVKLGLQGIKKNCPFKIFNFLTARSEFLPLVEKCWQEQVHGIMQYKLCSKLRNLKKVLKALNNDKVGDLTIKSIEAKATLDECQRLLDLQSLDSNLRIWEKDLISCYTSTLKAEEDLLRQKSTIQWLKAGDRTQESKIKNPMTQELKSDHHETSEHFLTLKMLGIFSSLQDQQFWLLKI</sequence>
<protein>
    <recommendedName>
        <fullName evidence="3">Reverse transcriptase</fullName>
    </recommendedName>
</protein>